<organism evidence="8 9">
    <name type="scientific">Sanguibacter gelidistatuariae</name>
    <dbReference type="NCBI Taxonomy" id="1814289"/>
    <lineage>
        <taxon>Bacteria</taxon>
        <taxon>Bacillati</taxon>
        <taxon>Actinomycetota</taxon>
        <taxon>Actinomycetes</taxon>
        <taxon>Micrococcales</taxon>
        <taxon>Sanguibacteraceae</taxon>
        <taxon>Sanguibacter</taxon>
    </lineage>
</organism>
<evidence type="ECO:0000313" key="8">
    <source>
        <dbReference type="EMBL" id="SDC28963.1"/>
    </source>
</evidence>
<comment type="caution">
    <text evidence="5">Lacks conserved residue(s) required for the propagation of feature annotation.</text>
</comment>
<feature type="binding site" evidence="5">
    <location>
        <begin position="89"/>
        <end position="92"/>
    </location>
    <ligand>
        <name>AMP</name>
        <dbReference type="ChEBI" id="CHEBI:456215"/>
    </ligand>
</feature>
<feature type="binding site" evidence="5">
    <location>
        <position position="131"/>
    </location>
    <ligand>
        <name>ATP</name>
        <dbReference type="ChEBI" id="CHEBI:30616"/>
    </ligand>
</feature>
<evidence type="ECO:0000256" key="1">
    <source>
        <dbReference type="ARBA" id="ARBA00022679"/>
    </source>
</evidence>
<evidence type="ECO:0000313" key="9">
    <source>
        <dbReference type="Proteomes" id="UP000199039"/>
    </source>
</evidence>
<comment type="subunit">
    <text evidence="5 7">Monomer.</text>
</comment>
<dbReference type="AlphaFoldDB" id="A0A1G6KDC8"/>
<dbReference type="GO" id="GO:0004017">
    <property type="term" value="F:AMP kinase activity"/>
    <property type="evidence" value="ECO:0007669"/>
    <property type="project" value="UniProtKB-UniRule"/>
</dbReference>
<dbReference type="CDD" id="cd01428">
    <property type="entry name" value="ADK"/>
    <property type="match status" value="1"/>
</dbReference>
<keyword evidence="9" id="KW-1185">Reference proteome</keyword>
<dbReference type="UniPathway" id="UPA00588">
    <property type="reaction ID" value="UER00649"/>
</dbReference>
<evidence type="ECO:0000256" key="6">
    <source>
        <dbReference type="RuleBase" id="RU003330"/>
    </source>
</evidence>
<comment type="subcellular location">
    <subcellularLocation>
        <location evidence="5 7">Cytoplasm</location>
    </subcellularLocation>
</comment>
<protein>
    <recommendedName>
        <fullName evidence="5 7">Adenylate kinase</fullName>
        <shortName evidence="5">AK</shortName>
        <ecNumber evidence="5 7">2.7.4.3</ecNumber>
    </recommendedName>
    <alternativeName>
        <fullName evidence="5">ATP-AMP transphosphorylase</fullName>
    </alternativeName>
    <alternativeName>
        <fullName evidence="5">ATP:AMP phosphotransferase</fullName>
    </alternativeName>
    <alternativeName>
        <fullName evidence="5">Adenylate monophosphate kinase</fullName>
    </alternativeName>
</protein>
<dbReference type="NCBIfam" id="NF011104">
    <property type="entry name" value="PRK14531.1"/>
    <property type="match status" value="1"/>
</dbReference>
<evidence type="ECO:0000256" key="4">
    <source>
        <dbReference type="ARBA" id="ARBA00022777"/>
    </source>
</evidence>
<dbReference type="InterPro" id="IPR000850">
    <property type="entry name" value="Adenylat/UMP-CMP_kin"/>
</dbReference>
<feature type="region of interest" description="NMP" evidence="5">
    <location>
        <begin position="32"/>
        <end position="61"/>
    </location>
</feature>
<dbReference type="NCBIfam" id="NF011105">
    <property type="entry name" value="PRK14532.1"/>
    <property type="match status" value="1"/>
</dbReference>
<comment type="similarity">
    <text evidence="5 6">Belongs to the adenylate kinase family.</text>
</comment>
<feature type="binding site" evidence="5">
    <location>
        <position position="38"/>
    </location>
    <ligand>
        <name>AMP</name>
        <dbReference type="ChEBI" id="CHEBI:456215"/>
    </ligand>
</feature>
<dbReference type="NCBIfam" id="NF001381">
    <property type="entry name" value="PRK00279.1-3"/>
    <property type="match status" value="1"/>
</dbReference>
<dbReference type="GO" id="GO:0005524">
    <property type="term" value="F:ATP binding"/>
    <property type="evidence" value="ECO:0007669"/>
    <property type="project" value="UniProtKB-UniRule"/>
</dbReference>
<dbReference type="Gene3D" id="3.40.50.300">
    <property type="entry name" value="P-loop containing nucleotide triphosphate hydrolases"/>
    <property type="match status" value="1"/>
</dbReference>
<evidence type="ECO:0000256" key="2">
    <source>
        <dbReference type="ARBA" id="ARBA00022727"/>
    </source>
</evidence>
<comment type="function">
    <text evidence="5">Catalyzes the reversible transfer of the terminal phosphate group between ATP and AMP. Plays an important role in cellular energy homeostasis and in adenine nucleotide metabolism.</text>
</comment>
<dbReference type="NCBIfam" id="NF011100">
    <property type="entry name" value="PRK14527.1"/>
    <property type="match status" value="1"/>
</dbReference>
<keyword evidence="5 7" id="KW-0067">ATP-binding</keyword>
<proteinExistence type="inferred from homology"/>
<keyword evidence="1 5" id="KW-0808">Transferase</keyword>
<reference evidence="8 9" key="1">
    <citation type="submission" date="2016-09" db="EMBL/GenBank/DDBJ databases">
        <authorList>
            <person name="Capua I."/>
            <person name="De Benedictis P."/>
            <person name="Joannis T."/>
            <person name="Lombin L.H."/>
            <person name="Cattoli G."/>
        </authorList>
    </citation>
    <scope>NUCLEOTIDE SEQUENCE [LARGE SCALE GENOMIC DNA]</scope>
    <source>
        <strain evidence="8 9">ISLP-3</strain>
    </source>
</reference>
<dbReference type="InterPro" id="IPR033690">
    <property type="entry name" value="Adenylat_kinase_CS"/>
</dbReference>
<feature type="binding site" evidence="5">
    <location>
        <position position="96"/>
    </location>
    <ligand>
        <name>AMP</name>
        <dbReference type="ChEBI" id="CHEBI:456215"/>
    </ligand>
</feature>
<sequence length="194" mass="20220">MSARLVLLGPPGAGKGTQAARLAESLGVEAISTGDIFRANIKGETELGKLAQAYTAKGELVPDEVTNAMVRDKLTAKAAAGEVGFILDGYPRNVAQVAELDAILADLGLALDGALEITADADVVTERLLKRAEIEGRADDTEPVIRHRLSVYAEQTAPISGLYAERGTLAEVDGLGEVSEVTDRLVVALAALKA</sequence>
<evidence type="ECO:0000256" key="3">
    <source>
        <dbReference type="ARBA" id="ARBA00022741"/>
    </source>
</evidence>
<dbReference type="Proteomes" id="UP000199039">
    <property type="component" value="Unassembled WGS sequence"/>
</dbReference>
<dbReference type="GO" id="GO:0044209">
    <property type="term" value="P:AMP salvage"/>
    <property type="evidence" value="ECO:0007669"/>
    <property type="project" value="UniProtKB-UniRule"/>
</dbReference>
<feature type="binding site" evidence="5">
    <location>
        <position position="137"/>
    </location>
    <ligand>
        <name>AMP</name>
        <dbReference type="ChEBI" id="CHEBI:456215"/>
    </ligand>
</feature>
<dbReference type="SUPFAM" id="SSF52540">
    <property type="entry name" value="P-loop containing nucleoside triphosphate hydrolases"/>
    <property type="match status" value="1"/>
</dbReference>
<feature type="binding site" evidence="5">
    <location>
        <begin position="12"/>
        <end position="17"/>
    </location>
    <ligand>
        <name>ATP</name>
        <dbReference type="ChEBI" id="CHEBI:30616"/>
    </ligand>
</feature>
<dbReference type="PROSITE" id="PS00113">
    <property type="entry name" value="ADENYLATE_KINASE"/>
    <property type="match status" value="1"/>
</dbReference>
<name>A0A1G6KDC8_9MICO</name>
<comment type="catalytic activity">
    <reaction evidence="5 7">
        <text>AMP + ATP = 2 ADP</text>
        <dbReference type="Rhea" id="RHEA:12973"/>
        <dbReference type="ChEBI" id="CHEBI:30616"/>
        <dbReference type="ChEBI" id="CHEBI:456215"/>
        <dbReference type="ChEBI" id="CHEBI:456216"/>
        <dbReference type="EC" id="2.7.4.3"/>
    </reaction>
</comment>
<dbReference type="Pfam" id="PF00406">
    <property type="entry name" value="ADK"/>
    <property type="match status" value="1"/>
</dbReference>
<gene>
    <name evidence="5" type="primary">adk</name>
    <name evidence="8" type="ORF">SAMN05216410_1566</name>
</gene>
<dbReference type="STRING" id="1814289.SAMN05216410_1566"/>
<dbReference type="PANTHER" id="PTHR23359">
    <property type="entry name" value="NUCLEOTIDE KINASE"/>
    <property type="match status" value="1"/>
</dbReference>
<dbReference type="InterPro" id="IPR027417">
    <property type="entry name" value="P-loop_NTPase"/>
</dbReference>
<evidence type="ECO:0000256" key="5">
    <source>
        <dbReference type="HAMAP-Rule" id="MF_00235"/>
    </source>
</evidence>
<dbReference type="EMBL" id="FMYH01000002">
    <property type="protein sequence ID" value="SDC28963.1"/>
    <property type="molecule type" value="Genomic_DNA"/>
</dbReference>
<comment type="domain">
    <text evidence="5">Consists of three domains, a large central CORE domain and two small peripheral domains, NMPbind and LID, which undergo movements during catalysis. The LID domain closes over the site of phosphoryl transfer upon ATP binding. Assembling and dissambling the active center during each catalytic cycle provides an effective means to prevent ATP hydrolysis.</text>
</comment>
<feature type="binding site" evidence="5">
    <location>
        <begin position="59"/>
        <end position="61"/>
    </location>
    <ligand>
        <name>AMP</name>
        <dbReference type="ChEBI" id="CHEBI:456215"/>
    </ligand>
</feature>
<evidence type="ECO:0000256" key="7">
    <source>
        <dbReference type="RuleBase" id="RU003331"/>
    </source>
</evidence>
<dbReference type="PRINTS" id="PR00094">
    <property type="entry name" value="ADENYLTKNASE"/>
</dbReference>
<keyword evidence="4 5" id="KW-0418">Kinase</keyword>
<dbReference type="RefSeq" id="WP_093182149.1">
    <property type="nucleotide sequence ID" value="NZ_FMYH01000002.1"/>
</dbReference>
<feature type="binding site" evidence="5">
    <location>
        <position position="176"/>
    </location>
    <ligand>
        <name>ATP</name>
        <dbReference type="ChEBI" id="CHEBI:30616"/>
    </ligand>
</feature>
<dbReference type="HAMAP" id="MF_00235">
    <property type="entry name" value="Adenylate_kinase_Adk"/>
    <property type="match status" value="1"/>
</dbReference>
<accession>A0A1G6KDC8</accession>
<keyword evidence="2 5" id="KW-0545">Nucleotide biosynthesis</keyword>
<keyword evidence="5" id="KW-0963">Cytoplasm</keyword>
<dbReference type="OrthoDB" id="9805030at2"/>
<feature type="binding site" evidence="5">
    <location>
        <position position="148"/>
    </location>
    <ligand>
        <name>AMP</name>
        <dbReference type="ChEBI" id="CHEBI:456215"/>
    </ligand>
</feature>
<comment type="pathway">
    <text evidence="5">Purine metabolism; AMP biosynthesis via salvage pathway; AMP from ADP: step 1/1.</text>
</comment>
<feature type="binding site" evidence="5">
    <location>
        <position position="33"/>
    </location>
    <ligand>
        <name>AMP</name>
        <dbReference type="ChEBI" id="CHEBI:456215"/>
    </ligand>
</feature>
<dbReference type="GO" id="GO:0005737">
    <property type="term" value="C:cytoplasm"/>
    <property type="evidence" value="ECO:0007669"/>
    <property type="project" value="UniProtKB-SubCell"/>
</dbReference>
<keyword evidence="3 5" id="KW-0547">Nucleotide-binding</keyword>
<dbReference type="EC" id="2.7.4.3" evidence="5 7"/>